<gene>
    <name evidence="9" type="ORF">SAMN05444682_102319</name>
</gene>
<dbReference type="SUPFAM" id="SSF50952">
    <property type="entry name" value="Soluble quinoprotein glucose dehydrogenase"/>
    <property type="match status" value="1"/>
</dbReference>
<keyword evidence="2 6" id="KW-0349">Heme</keyword>
<dbReference type="InterPro" id="IPR012938">
    <property type="entry name" value="Glc/Sorbosone_DH"/>
</dbReference>
<dbReference type="Pfam" id="PF07995">
    <property type="entry name" value="GSDH"/>
    <property type="match status" value="1"/>
</dbReference>
<dbReference type="InterPro" id="IPR036909">
    <property type="entry name" value="Cyt_c-like_dom_sf"/>
</dbReference>
<dbReference type="InterPro" id="IPR029010">
    <property type="entry name" value="ThuA-like"/>
</dbReference>
<dbReference type="Pfam" id="PF06283">
    <property type="entry name" value="ThuA"/>
    <property type="match status" value="1"/>
</dbReference>
<keyword evidence="7" id="KW-0472">Membrane</keyword>
<protein>
    <submittedName>
        <fullName evidence="9">Cytochrome c</fullName>
    </submittedName>
</protein>
<feature type="binding site" description="covalent" evidence="6">
    <location>
        <position position="880"/>
    </location>
    <ligand>
        <name>heme c</name>
        <dbReference type="ChEBI" id="CHEBI:61717"/>
    </ligand>
</feature>
<dbReference type="Gene3D" id="2.120.10.30">
    <property type="entry name" value="TolB, C-terminal domain"/>
    <property type="match status" value="1"/>
</dbReference>
<accession>A0A1I3FG74</accession>
<name>A0A1I3FG74_9SPHI</name>
<organism evidence="9 10">
    <name type="scientific">Parapedobacter indicus</name>
    <dbReference type="NCBI Taxonomy" id="1477437"/>
    <lineage>
        <taxon>Bacteria</taxon>
        <taxon>Pseudomonadati</taxon>
        <taxon>Bacteroidota</taxon>
        <taxon>Sphingobacteriia</taxon>
        <taxon>Sphingobacteriales</taxon>
        <taxon>Sphingobacteriaceae</taxon>
        <taxon>Parapedobacter</taxon>
    </lineage>
</organism>
<dbReference type="PANTHER" id="PTHR40469:SF2">
    <property type="entry name" value="GALACTOSE-BINDING DOMAIN-LIKE SUPERFAMILY PROTEIN"/>
    <property type="match status" value="1"/>
</dbReference>
<evidence type="ECO:0000256" key="7">
    <source>
        <dbReference type="SAM" id="Phobius"/>
    </source>
</evidence>
<dbReference type="InterPro" id="IPR035986">
    <property type="entry name" value="PKD_dom_sf"/>
</dbReference>
<dbReference type="Gene3D" id="2.60.120.260">
    <property type="entry name" value="Galactose-binding domain-like"/>
    <property type="match status" value="1"/>
</dbReference>
<keyword evidence="7" id="KW-0812">Transmembrane</keyword>
<keyword evidence="7" id="KW-1133">Transmembrane helix</keyword>
<dbReference type="Gene3D" id="1.10.760.10">
    <property type="entry name" value="Cytochrome c-like domain"/>
    <property type="match status" value="1"/>
</dbReference>
<dbReference type="InterPro" id="IPR000601">
    <property type="entry name" value="PKD_dom"/>
</dbReference>
<dbReference type="InterPro" id="IPR009056">
    <property type="entry name" value="Cyt_c-like_dom"/>
</dbReference>
<dbReference type="PROSITE" id="PS51257">
    <property type="entry name" value="PROKAR_LIPOPROTEIN"/>
    <property type="match status" value="1"/>
</dbReference>
<dbReference type="PROSITE" id="PS51007">
    <property type="entry name" value="CYTC"/>
    <property type="match status" value="1"/>
</dbReference>
<evidence type="ECO:0000313" key="9">
    <source>
        <dbReference type="EMBL" id="SFI10229.1"/>
    </source>
</evidence>
<sequence length="1138" mass="126440">MSKSKVIRLYTPILLFGIIGSSFISCQKTKPRILVFSKTEGYRHTEAIDAGYEVLFKNAQEKGIIVDSTEDATAFNERNLKKYQAVIFLNVSGALFNDEQRTSFKRFIQAGGGFLATHASVDAERDWPWYNKLIGAYFHSHPAVQEATYITADKDFPATSFLPDSFVHTDEHYNFMNVSPEINILVTLDEKTYEGGNMGEGHPIAWYHHFEGSRSYYIGMGHTKETWSDSLYLKQFWAALDWVVGGDHPKPLDYSTSMPEENRFSKTVLAEKLDEPMQMAIASDGRVFFAERRGNVQVYDPQTKKVNTVGSIPVLAKYEDGLLGIALDPAFDENSWIYLFYTEPGFPDATSNYHVSRFTMNNMQLDKASEKILLKIPHQNTDGIHTGGGLLFDPRGTGDLFVTVGDNTSPRATPYTPIDERKGRETFNAQRTAANTNDLRGKVLRIHPEPDGTYSIPEGNLFPQGTQHTRPEIYSMGHRQPWRLSMDTKTGWLYVGEVGPDSKVDSLNRGPASADEFNQIRGPGNYGWPYFVGNNKAYWNYDFAQEKSGEKFDPMKPRNNSRLNTGKTELPQAQPAFIWYPYAESAEFPEMGTGARSAVGGPVFRKQDFKHAKNTFPDYYEGKWFITEWIRNWILVVTMDDNGNYQSMERFMPNSEFAGPMDIQFGPDGGLYVLEYGKGWFKANDDAKLVRIDFNGGNRAPIAKANVDRKAGALPLKVTLSGSASRDYDDDELTYEWRVTSEKGFSQVLQQASPSVTFDQAGLYTATLTVTDREGAKSRDSIQLKAGNNAPLVQLDIKSNQTFYFPDGVIDYAVNVTDKEDGSTADGSIAAAKVTVTIDYLPGGYEPMLGDPVPGQSIPSDFKMLLGGMKLNASDCYSCHAISKESVGPTFKQVAEKYKHDKNASNYLTEKIINGGSGIWGPVAMSAHPDLTPEVAKQMVDFILGLSEPPQKSLPLQDTYKTTQKGDVEAVYMVKAGYTDTGANDVPPVYADSVVILRNPEMLFSSADSRKGSMNIKTPSTGGQLELMVKTGDYLVFEKVDLGGIRQLEMSGSGDGIVEVRLNSPTGPMVGQFLPEPASGTEVSNLSTAVKFQRYVARLPDVDSGVQPVYLVLNGNFFMMRDTIKFANSRATGLKRNK</sequence>
<dbReference type="EMBL" id="FOQO01000002">
    <property type="protein sequence ID" value="SFI10229.1"/>
    <property type="molecule type" value="Genomic_DNA"/>
</dbReference>
<dbReference type="SMART" id="SM00089">
    <property type="entry name" value="PKD"/>
    <property type="match status" value="1"/>
</dbReference>
<dbReference type="GO" id="GO:0005506">
    <property type="term" value="F:iron ion binding"/>
    <property type="evidence" value="ECO:0007669"/>
    <property type="project" value="InterPro"/>
</dbReference>
<evidence type="ECO:0000256" key="2">
    <source>
        <dbReference type="ARBA" id="ARBA00022617"/>
    </source>
</evidence>
<dbReference type="InterPro" id="IPR011042">
    <property type="entry name" value="6-blade_b-propeller_TolB-like"/>
</dbReference>
<dbReference type="PANTHER" id="PTHR40469">
    <property type="entry name" value="SECRETED GLYCOSYL HYDROLASE"/>
    <property type="match status" value="1"/>
</dbReference>
<feature type="binding site" description="covalent" evidence="6">
    <location>
        <position position="876"/>
    </location>
    <ligand>
        <name>heme c</name>
        <dbReference type="ChEBI" id="CHEBI:61717"/>
    </ligand>
</feature>
<proteinExistence type="predicted"/>
<dbReference type="InterPro" id="IPR013783">
    <property type="entry name" value="Ig-like_fold"/>
</dbReference>
<keyword evidence="5 6" id="KW-0408">Iron</keyword>
<comment type="PTM">
    <text evidence="6">Binds 1 heme c group covalently per subunit.</text>
</comment>
<dbReference type="SUPFAM" id="SSF49299">
    <property type="entry name" value="PKD domain"/>
    <property type="match status" value="1"/>
</dbReference>
<dbReference type="Pfam" id="PF18911">
    <property type="entry name" value="PKD_4"/>
    <property type="match status" value="1"/>
</dbReference>
<dbReference type="PRINTS" id="PR00606">
    <property type="entry name" value="CYTCHROMECID"/>
</dbReference>
<evidence type="ECO:0000259" key="8">
    <source>
        <dbReference type="PROSITE" id="PS51007"/>
    </source>
</evidence>
<dbReference type="CDD" id="cd00146">
    <property type="entry name" value="PKD"/>
    <property type="match status" value="1"/>
</dbReference>
<dbReference type="InterPro" id="IPR002324">
    <property type="entry name" value="Cyt_c_ID"/>
</dbReference>
<dbReference type="InterPro" id="IPR011041">
    <property type="entry name" value="Quinoprot_gluc/sorb_DH_b-prop"/>
</dbReference>
<dbReference type="STRING" id="1477437.SAMN05444682_102319"/>
<dbReference type="Gene3D" id="3.40.50.880">
    <property type="match status" value="1"/>
</dbReference>
<evidence type="ECO:0000256" key="4">
    <source>
        <dbReference type="ARBA" id="ARBA00022982"/>
    </source>
</evidence>
<evidence type="ECO:0000256" key="1">
    <source>
        <dbReference type="ARBA" id="ARBA00022448"/>
    </source>
</evidence>
<feature type="domain" description="Cytochrome c" evidence="8">
    <location>
        <begin position="850"/>
        <end position="947"/>
    </location>
</feature>
<evidence type="ECO:0000256" key="5">
    <source>
        <dbReference type="ARBA" id="ARBA00023004"/>
    </source>
</evidence>
<dbReference type="InterPro" id="IPR022409">
    <property type="entry name" value="PKD/Chitinase_dom"/>
</dbReference>
<dbReference type="SUPFAM" id="SSF52317">
    <property type="entry name" value="Class I glutamine amidotransferase-like"/>
    <property type="match status" value="1"/>
</dbReference>
<feature type="transmembrane region" description="Helical" evidence="7">
    <location>
        <begin position="7"/>
        <end position="24"/>
    </location>
</feature>
<dbReference type="Proteomes" id="UP000198670">
    <property type="component" value="Unassembled WGS sequence"/>
</dbReference>
<evidence type="ECO:0000256" key="3">
    <source>
        <dbReference type="ARBA" id="ARBA00022723"/>
    </source>
</evidence>
<feature type="binding site" description="covalent" evidence="6">
    <location>
        <position position="925"/>
    </location>
    <ligand>
        <name>heme c</name>
        <dbReference type="ChEBI" id="CHEBI:61717"/>
    </ligand>
</feature>
<evidence type="ECO:0000256" key="6">
    <source>
        <dbReference type="PIRSR" id="PIRSR602324-1"/>
    </source>
</evidence>
<reference evidence="9 10" key="1">
    <citation type="submission" date="2016-10" db="EMBL/GenBank/DDBJ databases">
        <authorList>
            <person name="de Groot N.N."/>
        </authorList>
    </citation>
    <scope>NUCLEOTIDE SEQUENCE [LARGE SCALE GENOMIC DNA]</scope>
    <source>
        <strain evidence="9 10">RK1</strain>
    </source>
</reference>
<dbReference type="GO" id="GO:0009055">
    <property type="term" value="F:electron transfer activity"/>
    <property type="evidence" value="ECO:0007669"/>
    <property type="project" value="InterPro"/>
</dbReference>
<keyword evidence="3 6" id="KW-0479">Metal-binding</keyword>
<evidence type="ECO:0000313" key="10">
    <source>
        <dbReference type="Proteomes" id="UP000198670"/>
    </source>
</evidence>
<dbReference type="GO" id="GO:0020037">
    <property type="term" value="F:heme binding"/>
    <property type="evidence" value="ECO:0007669"/>
    <property type="project" value="InterPro"/>
</dbReference>
<dbReference type="SUPFAM" id="SSF46626">
    <property type="entry name" value="Cytochrome c"/>
    <property type="match status" value="1"/>
</dbReference>
<keyword evidence="1" id="KW-0813">Transport</keyword>
<dbReference type="CDD" id="cd04084">
    <property type="entry name" value="CBM6_xylanase-like"/>
    <property type="match status" value="1"/>
</dbReference>
<dbReference type="Gene3D" id="2.60.40.10">
    <property type="entry name" value="Immunoglobulins"/>
    <property type="match status" value="1"/>
</dbReference>
<dbReference type="InterPro" id="IPR029062">
    <property type="entry name" value="Class_I_gatase-like"/>
</dbReference>
<dbReference type="AlphaFoldDB" id="A0A1I3FG74"/>
<dbReference type="Pfam" id="PF00034">
    <property type="entry name" value="Cytochrom_C"/>
    <property type="match status" value="1"/>
</dbReference>
<keyword evidence="10" id="KW-1185">Reference proteome</keyword>
<keyword evidence="4" id="KW-0249">Electron transport</keyword>